<dbReference type="RefSeq" id="WP_171151222.1">
    <property type="nucleotide sequence ID" value="NZ_CP053189.1"/>
</dbReference>
<sequence>MKSKWKPGTRVRVRATVTDGTAGMRGIIERVNYAQVEEATSVLLDNPEGGFDAFGAYFRDDELEAE</sequence>
<accession>A0A6M4PFR3</accession>
<organism evidence="1 2">
    <name type="scientific">Streptomyces argyrophylli</name>
    <dbReference type="NCBI Taxonomy" id="2726118"/>
    <lineage>
        <taxon>Bacteria</taxon>
        <taxon>Bacillati</taxon>
        <taxon>Actinomycetota</taxon>
        <taxon>Actinomycetes</taxon>
        <taxon>Kitasatosporales</taxon>
        <taxon>Streptomycetaceae</taxon>
        <taxon>Streptomyces</taxon>
    </lineage>
</organism>
<keyword evidence="2" id="KW-1185">Reference proteome</keyword>
<dbReference type="KEGG" id="sarg:HKX69_05735"/>
<dbReference type="EMBL" id="CP053189">
    <property type="protein sequence ID" value="QJS09083.1"/>
    <property type="molecule type" value="Genomic_DNA"/>
</dbReference>
<name>A0A6M4PFR3_9ACTN</name>
<dbReference type="AlphaFoldDB" id="A0A6M4PFR3"/>
<evidence type="ECO:0000313" key="2">
    <source>
        <dbReference type="Proteomes" id="UP000502641"/>
    </source>
</evidence>
<reference evidence="1 2" key="1">
    <citation type="submission" date="2020-05" db="EMBL/GenBank/DDBJ databases">
        <authorList>
            <person name="Li K."/>
        </authorList>
    </citation>
    <scope>NUCLEOTIDE SEQUENCE [LARGE SCALE GENOMIC DNA]</scope>
    <source>
        <strain evidence="2">jing01</strain>
    </source>
</reference>
<gene>
    <name evidence="1" type="ORF">HKX69_05735</name>
</gene>
<evidence type="ECO:0000313" key="1">
    <source>
        <dbReference type="EMBL" id="QJS09083.1"/>
    </source>
</evidence>
<protein>
    <submittedName>
        <fullName evidence="1">Uncharacterized protein</fullName>
    </submittedName>
</protein>
<proteinExistence type="predicted"/>
<dbReference type="Proteomes" id="UP000502641">
    <property type="component" value="Chromosome"/>
</dbReference>